<keyword evidence="3 4" id="KW-0175">Coiled coil</keyword>
<keyword evidence="6" id="KW-1185">Reference proteome</keyword>
<organism evidence="5 6">
    <name type="scientific">Coregonus suidteri</name>
    <dbReference type="NCBI Taxonomy" id="861788"/>
    <lineage>
        <taxon>Eukaryota</taxon>
        <taxon>Metazoa</taxon>
        <taxon>Chordata</taxon>
        <taxon>Craniata</taxon>
        <taxon>Vertebrata</taxon>
        <taxon>Euteleostomi</taxon>
        <taxon>Actinopterygii</taxon>
        <taxon>Neopterygii</taxon>
        <taxon>Teleostei</taxon>
        <taxon>Protacanthopterygii</taxon>
        <taxon>Salmoniformes</taxon>
        <taxon>Salmonidae</taxon>
        <taxon>Coregoninae</taxon>
        <taxon>Coregonus</taxon>
    </lineage>
</organism>
<proteinExistence type="predicted"/>
<evidence type="ECO:0000313" key="6">
    <source>
        <dbReference type="Proteomes" id="UP001356427"/>
    </source>
</evidence>
<evidence type="ECO:0000256" key="3">
    <source>
        <dbReference type="ARBA" id="ARBA00023054"/>
    </source>
</evidence>
<reference evidence="5 6" key="1">
    <citation type="submission" date="2021-04" db="EMBL/GenBank/DDBJ databases">
        <authorList>
            <person name="De Guttry C."/>
            <person name="Zahm M."/>
            <person name="Klopp C."/>
            <person name="Cabau C."/>
            <person name="Louis A."/>
            <person name="Berthelot C."/>
            <person name="Parey E."/>
            <person name="Roest Crollius H."/>
            <person name="Montfort J."/>
            <person name="Robinson-Rechavi M."/>
            <person name="Bucao C."/>
            <person name="Bouchez O."/>
            <person name="Gislard M."/>
            <person name="Lluch J."/>
            <person name="Milhes M."/>
            <person name="Lampietro C."/>
            <person name="Lopez Roques C."/>
            <person name="Donnadieu C."/>
            <person name="Braasch I."/>
            <person name="Desvignes T."/>
            <person name="Postlethwait J."/>
            <person name="Bobe J."/>
            <person name="Wedekind C."/>
            <person name="Guiguen Y."/>
        </authorList>
    </citation>
    <scope>NUCLEOTIDE SEQUENCE [LARGE SCALE GENOMIC DNA]</scope>
    <source>
        <strain evidence="5">Cs_M1</strain>
        <tissue evidence="5">Blood</tissue>
    </source>
</reference>
<dbReference type="AlphaFoldDB" id="A0AAN8QKQ9"/>
<keyword evidence="2" id="KW-0963">Cytoplasm</keyword>
<dbReference type="PANTHER" id="PTHR18875">
    <property type="entry name" value="SARCOMA ANTIGEN NY-SAR-24/CYTOSKELETAL PROTEIN SOJO"/>
    <property type="match status" value="1"/>
</dbReference>
<comment type="caution">
    <text evidence="5">The sequence shown here is derived from an EMBL/GenBank/DDBJ whole genome shotgun (WGS) entry which is preliminary data.</text>
</comment>
<comment type="subcellular location">
    <subcellularLocation>
        <location evidence="1">Cytoplasm</location>
    </subcellularLocation>
</comment>
<name>A0AAN8QKQ9_9TELE</name>
<protein>
    <submittedName>
        <fullName evidence="5">Uncharacterized protein</fullName>
    </submittedName>
</protein>
<dbReference type="EMBL" id="JAGTTL010000025">
    <property type="protein sequence ID" value="KAK6302436.1"/>
    <property type="molecule type" value="Genomic_DNA"/>
</dbReference>
<dbReference type="GO" id="GO:0005737">
    <property type="term" value="C:cytoplasm"/>
    <property type="evidence" value="ECO:0007669"/>
    <property type="project" value="UniProtKB-SubCell"/>
</dbReference>
<evidence type="ECO:0000313" key="5">
    <source>
        <dbReference type="EMBL" id="KAK6302436.1"/>
    </source>
</evidence>
<evidence type="ECO:0000256" key="1">
    <source>
        <dbReference type="ARBA" id="ARBA00004496"/>
    </source>
</evidence>
<evidence type="ECO:0000256" key="2">
    <source>
        <dbReference type="ARBA" id="ARBA00022490"/>
    </source>
</evidence>
<sequence>MFVSVCHVRQLETALSCRDELRSYLQQNGSSTRDSWTSRAKSCRCCRRSCVAALWCVVTPVSSVQLQYSLQQQQNMLQESSTCWPSWRTARASYRERTAAPPSCSSEHITTSQLSSEINKCLGELSSMEQELQRLRRDASMKSSQLSRVEEIVQKTQGLLEEKNDTVVDLEEKLHCCEENRRNSAQRAQALEGQLQEVRDEMHDTLKNLQELRDLLQRTQLSADERQISLEKLSAELRESQRELEERNHEVLDMDTALKERQGELQQRLGQLDVVIRDHKLEIDKKGQSLQQTGPERDVEFLSERTLHQGQHLCVCRGQLERTA</sequence>
<gene>
    <name evidence="5" type="ORF">J4Q44_G00267910</name>
</gene>
<feature type="coiled-coil region" evidence="4">
    <location>
        <begin position="118"/>
        <end position="250"/>
    </location>
</feature>
<evidence type="ECO:0000256" key="4">
    <source>
        <dbReference type="SAM" id="Coils"/>
    </source>
</evidence>
<dbReference type="PANTHER" id="PTHR18875:SF8">
    <property type="entry name" value="COILED-COIL DOMAIN-CONTAINING PROTEIN 18"/>
    <property type="match status" value="1"/>
</dbReference>
<accession>A0AAN8QKQ9</accession>
<dbReference type="Proteomes" id="UP001356427">
    <property type="component" value="Unassembled WGS sequence"/>
</dbReference>